<keyword evidence="1 4" id="KW-0808">Transferase</keyword>
<evidence type="ECO:0000259" key="3">
    <source>
        <dbReference type="PROSITE" id="PS51186"/>
    </source>
</evidence>
<comment type="caution">
    <text evidence="4">The sequence shown here is derived from an EMBL/GenBank/DDBJ whole genome shotgun (WGS) entry which is preliminary data.</text>
</comment>
<accession>A0ABV6PR31</accession>
<name>A0ABV6PR31_9BURK</name>
<feature type="domain" description="N-acetyltransferase" evidence="3">
    <location>
        <begin position="21"/>
        <end position="181"/>
    </location>
</feature>
<dbReference type="GO" id="GO:0016746">
    <property type="term" value="F:acyltransferase activity"/>
    <property type="evidence" value="ECO:0007669"/>
    <property type="project" value="UniProtKB-KW"/>
</dbReference>
<dbReference type="SUPFAM" id="SSF55729">
    <property type="entry name" value="Acyl-CoA N-acyltransferases (Nat)"/>
    <property type="match status" value="1"/>
</dbReference>
<evidence type="ECO:0000256" key="1">
    <source>
        <dbReference type="ARBA" id="ARBA00022679"/>
    </source>
</evidence>
<evidence type="ECO:0000313" key="4">
    <source>
        <dbReference type="EMBL" id="MFC0591448.1"/>
    </source>
</evidence>
<dbReference type="PROSITE" id="PS51186">
    <property type="entry name" value="GNAT"/>
    <property type="match status" value="1"/>
</dbReference>
<dbReference type="RefSeq" id="WP_377479498.1">
    <property type="nucleotide sequence ID" value="NZ_JBHLTN010000006.1"/>
</dbReference>
<dbReference type="InterPro" id="IPR000182">
    <property type="entry name" value="GNAT_dom"/>
</dbReference>
<dbReference type="Pfam" id="PF00583">
    <property type="entry name" value="Acetyltransf_1"/>
    <property type="match status" value="1"/>
</dbReference>
<dbReference type="PANTHER" id="PTHR43877:SF1">
    <property type="entry name" value="ACETYLTRANSFERASE"/>
    <property type="match status" value="1"/>
</dbReference>
<dbReference type="EC" id="2.3.-.-" evidence="4"/>
<dbReference type="EMBL" id="JBHLTN010000006">
    <property type="protein sequence ID" value="MFC0591448.1"/>
    <property type="molecule type" value="Genomic_DNA"/>
</dbReference>
<evidence type="ECO:0000313" key="5">
    <source>
        <dbReference type="Proteomes" id="UP001589834"/>
    </source>
</evidence>
<dbReference type="CDD" id="cd04301">
    <property type="entry name" value="NAT_SF"/>
    <property type="match status" value="1"/>
</dbReference>
<dbReference type="Proteomes" id="UP001589834">
    <property type="component" value="Unassembled WGS sequence"/>
</dbReference>
<dbReference type="PANTHER" id="PTHR43877">
    <property type="entry name" value="AMINOALKYLPHOSPHONATE N-ACETYLTRANSFERASE-RELATED-RELATED"/>
    <property type="match status" value="1"/>
</dbReference>
<protein>
    <submittedName>
        <fullName evidence="4">GNAT family N-acetyltransferase</fullName>
        <ecNumber evidence="4">2.3.-.-</ecNumber>
    </submittedName>
</protein>
<organism evidence="4 5">
    <name type="scientific">Ottowia pentelensis</name>
    <dbReference type="NCBI Taxonomy" id="511108"/>
    <lineage>
        <taxon>Bacteria</taxon>
        <taxon>Pseudomonadati</taxon>
        <taxon>Pseudomonadota</taxon>
        <taxon>Betaproteobacteria</taxon>
        <taxon>Burkholderiales</taxon>
        <taxon>Comamonadaceae</taxon>
        <taxon>Ottowia</taxon>
    </lineage>
</organism>
<reference evidence="4 5" key="1">
    <citation type="submission" date="2024-09" db="EMBL/GenBank/DDBJ databases">
        <authorList>
            <person name="Sun Q."/>
            <person name="Mori K."/>
        </authorList>
    </citation>
    <scope>NUCLEOTIDE SEQUENCE [LARGE SCALE GENOMIC DNA]</scope>
    <source>
        <strain evidence="4 5">NCAIM B.02336</strain>
    </source>
</reference>
<evidence type="ECO:0000256" key="2">
    <source>
        <dbReference type="ARBA" id="ARBA00023315"/>
    </source>
</evidence>
<dbReference type="InterPro" id="IPR016181">
    <property type="entry name" value="Acyl_CoA_acyltransferase"/>
</dbReference>
<keyword evidence="5" id="KW-1185">Reference proteome</keyword>
<dbReference type="Gene3D" id="3.40.630.30">
    <property type="match status" value="1"/>
</dbReference>
<proteinExistence type="predicted"/>
<gene>
    <name evidence="4" type="ORF">ACFFGG_02660</name>
</gene>
<sequence>MTETSRAHPRTVNCGGGAVELALLQATDRADLDRFIAGLPATDLLFVPRDIRHPKVVDAWMRALQDGRMRGLAARRDGVLVGCTSIHIDPLSWSRHVGELRVLVATSERGRGLGRVLIQECFIQALELGLKKLVAQMTTNQTGAIAVFEDLGFHPEALLRQHVADRDGVTHDLVLLSHDVAAVAARHAAFGVDGAAQA</sequence>
<keyword evidence="2 4" id="KW-0012">Acyltransferase</keyword>
<dbReference type="InterPro" id="IPR050832">
    <property type="entry name" value="Bact_Acetyltransf"/>
</dbReference>